<dbReference type="AlphaFoldDB" id="D8UHF3"/>
<feature type="region of interest" description="Disordered" evidence="1">
    <location>
        <begin position="401"/>
        <end position="457"/>
    </location>
</feature>
<dbReference type="GeneID" id="9623209"/>
<feature type="signal peptide" evidence="3">
    <location>
        <begin position="1"/>
        <end position="26"/>
    </location>
</feature>
<evidence type="ECO:0000313" key="4">
    <source>
        <dbReference type="EMBL" id="EFJ40844.1"/>
    </source>
</evidence>
<keyword evidence="5" id="KW-1185">Reference proteome</keyword>
<dbReference type="RefSeq" id="XP_002958113.1">
    <property type="nucleotide sequence ID" value="XM_002958067.1"/>
</dbReference>
<dbReference type="Proteomes" id="UP000001058">
    <property type="component" value="Unassembled WGS sequence"/>
</dbReference>
<feature type="chain" id="PRO_5003124536" evidence="3">
    <location>
        <begin position="27"/>
        <end position="488"/>
    </location>
</feature>
<protein>
    <submittedName>
        <fullName evidence="4">Uncharacterized protein</fullName>
    </submittedName>
</protein>
<dbReference type="EMBL" id="GL378406">
    <property type="protein sequence ID" value="EFJ40844.1"/>
    <property type="molecule type" value="Genomic_DNA"/>
</dbReference>
<feature type="transmembrane region" description="Helical" evidence="2">
    <location>
        <begin position="466"/>
        <end position="487"/>
    </location>
</feature>
<dbReference type="OrthoDB" id="543846at2759"/>
<feature type="compositionally biased region" description="Pro residues" evidence="1">
    <location>
        <begin position="403"/>
        <end position="412"/>
    </location>
</feature>
<keyword evidence="3" id="KW-0732">Signal</keyword>
<organism evidence="5">
    <name type="scientific">Volvox carteri f. nagariensis</name>
    <dbReference type="NCBI Taxonomy" id="3068"/>
    <lineage>
        <taxon>Eukaryota</taxon>
        <taxon>Viridiplantae</taxon>
        <taxon>Chlorophyta</taxon>
        <taxon>core chlorophytes</taxon>
        <taxon>Chlorophyceae</taxon>
        <taxon>CS clade</taxon>
        <taxon>Chlamydomonadales</taxon>
        <taxon>Volvocaceae</taxon>
        <taxon>Volvox</taxon>
    </lineage>
</organism>
<keyword evidence="2" id="KW-0812">Transmembrane</keyword>
<evidence type="ECO:0000256" key="1">
    <source>
        <dbReference type="SAM" id="MobiDB-lite"/>
    </source>
</evidence>
<accession>D8UHF3</accession>
<sequence>MSSAQSLQLMAVLCITVLLLLLPAGAEMHSSYQHYGGFMGGTGGNDIETALSAAAAGHSEDSVGSNPRRSLVDTAKQNRTCILGKYECTVDLRYFASLNQRPATDIQKLLARSIADQCYSEDTAGAVTALGCPYNSGGIFHASLLRNFVYCPGSLLDQAITCLETSSETSCSSNTACTWTNRYLAVWSDYRQLNASTVMMNAIDAAMINLGWLKGPHDEDLTDNYDTNSGGIMPFKYCAARWTINQTFLMSLYNTYTDWQRAAFISGPAYQGPIALVGTAGQTLTGSCPAGQKLTSMAAACTNNVTTKAKCQALNANGIYCSWNLTTGVCTPYALPSLGDFLTSEYAADPWIADLYKISLACSGYSSTNATACAAGGSLFTYNTSQLGAFSVVVPSWYLPPEASSPPSPPPAAGTAPPAGLLGTPPAGAGGSGTPPRASPPPPKAGGPPPPADGSSSALRMGRLTALLQAVVAVLAVWLGGGVLIVAL</sequence>
<keyword evidence="2" id="KW-0472">Membrane</keyword>
<gene>
    <name evidence="4" type="ORF">VOLCADRAFT_99288</name>
</gene>
<evidence type="ECO:0000256" key="2">
    <source>
        <dbReference type="SAM" id="Phobius"/>
    </source>
</evidence>
<name>D8UHF3_VOLCA</name>
<reference evidence="4 5" key="1">
    <citation type="journal article" date="2010" name="Science">
        <title>Genomic analysis of organismal complexity in the multicellular green alga Volvox carteri.</title>
        <authorList>
            <person name="Prochnik S.E."/>
            <person name="Umen J."/>
            <person name="Nedelcu A.M."/>
            <person name="Hallmann A."/>
            <person name="Miller S.M."/>
            <person name="Nishii I."/>
            <person name="Ferris P."/>
            <person name="Kuo A."/>
            <person name="Mitros T."/>
            <person name="Fritz-Laylin L.K."/>
            <person name="Hellsten U."/>
            <person name="Chapman J."/>
            <person name="Simakov O."/>
            <person name="Rensing S.A."/>
            <person name="Terry A."/>
            <person name="Pangilinan J."/>
            <person name="Kapitonov V."/>
            <person name="Jurka J."/>
            <person name="Salamov A."/>
            <person name="Shapiro H."/>
            <person name="Schmutz J."/>
            <person name="Grimwood J."/>
            <person name="Lindquist E."/>
            <person name="Lucas S."/>
            <person name="Grigoriev I.V."/>
            <person name="Schmitt R."/>
            <person name="Kirk D."/>
            <person name="Rokhsar D.S."/>
        </authorList>
    </citation>
    <scope>NUCLEOTIDE SEQUENCE [LARGE SCALE GENOMIC DNA]</scope>
    <source>
        <strain evidence="5">f. Nagariensis / Eve</strain>
    </source>
</reference>
<keyword evidence="2" id="KW-1133">Transmembrane helix</keyword>
<evidence type="ECO:0000256" key="3">
    <source>
        <dbReference type="SAM" id="SignalP"/>
    </source>
</evidence>
<feature type="compositionally biased region" description="Low complexity" evidence="1">
    <location>
        <begin position="413"/>
        <end position="427"/>
    </location>
</feature>
<evidence type="ECO:0000313" key="5">
    <source>
        <dbReference type="Proteomes" id="UP000001058"/>
    </source>
</evidence>
<feature type="compositionally biased region" description="Pro residues" evidence="1">
    <location>
        <begin position="437"/>
        <end position="452"/>
    </location>
</feature>
<dbReference type="InParanoid" id="D8UHF3"/>
<proteinExistence type="predicted"/>
<dbReference type="KEGG" id="vcn:VOLCADRAFT_99288"/>